<name>A0A9J6HDK9_HAELO</name>
<organism evidence="2 3">
    <name type="scientific">Haemaphysalis longicornis</name>
    <name type="common">Bush tick</name>
    <dbReference type="NCBI Taxonomy" id="44386"/>
    <lineage>
        <taxon>Eukaryota</taxon>
        <taxon>Metazoa</taxon>
        <taxon>Ecdysozoa</taxon>
        <taxon>Arthropoda</taxon>
        <taxon>Chelicerata</taxon>
        <taxon>Arachnida</taxon>
        <taxon>Acari</taxon>
        <taxon>Parasitiformes</taxon>
        <taxon>Ixodida</taxon>
        <taxon>Ixodoidea</taxon>
        <taxon>Ixodidae</taxon>
        <taxon>Haemaphysalinae</taxon>
        <taxon>Haemaphysalis</taxon>
    </lineage>
</organism>
<evidence type="ECO:0000313" key="3">
    <source>
        <dbReference type="Proteomes" id="UP000821853"/>
    </source>
</evidence>
<dbReference type="VEuPathDB" id="VectorBase:HLOH_040982"/>
<feature type="coiled-coil region" evidence="1">
    <location>
        <begin position="8"/>
        <end position="42"/>
    </location>
</feature>
<evidence type="ECO:0000256" key="1">
    <source>
        <dbReference type="SAM" id="Coils"/>
    </source>
</evidence>
<reference evidence="2 3" key="1">
    <citation type="journal article" date="2020" name="Cell">
        <title>Large-Scale Comparative Analyses of Tick Genomes Elucidate Their Genetic Diversity and Vector Capacities.</title>
        <authorList>
            <consortium name="Tick Genome and Microbiome Consortium (TIGMIC)"/>
            <person name="Jia N."/>
            <person name="Wang J."/>
            <person name="Shi W."/>
            <person name="Du L."/>
            <person name="Sun Y."/>
            <person name="Zhan W."/>
            <person name="Jiang J.F."/>
            <person name="Wang Q."/>
            <person name="Zhang B."/>
            <person name="Ji P."/>
            <person name="Bell-Sakyi L."/>
            <person name="Cui X.M."/>
            <person name="Yuan T.T."/>
            <person name="Jiang B.G."/>
            <person name="Yang W.F."/>
            <person name="Lam T.T."/>
            <person name="Chang Q.C."/>
            <person name="Ding S.J."/>
            <person name="Wang X.J."/>
            <person name="Zhu J.G."/>
            <person name="Ruan X.D."/>
            <person name="Zhao L."/>
            <person name="Wei J.T."/>
            <person name="Ye R.Z."/>
            <person name="Que T.C."/>
            <person name="Du C.H."/>
            <person name="Zhou Y.H."/>
            <person name="Cheng J.X."/>
            <person name="Dai P.F."/>
            <person name="Guo W.B."/>
            <person name="Han X.H."/>
            <person name="Huang E.J."/>
            <person name="Li L.F."/>
            <person name="Wei W."/>
            <person name="Gao Y.C."/>
            <person name="Liu J.Z."/>
            <person name="Shao H.Z."/>
            <person name="Wang X."/>
            <person name="Wang C.C."/>
            <person name="Yang T.C."/>
            <person name="Huo Q.B."/>
            <person name="Li W."/>
            <person name="Chen H.Y."/>
            <person name="Chen S.E."/>
            <person name="Zhou L.G."/>
            <person name="Ni X.B."/>
            <person name="Tian J.H."/>
            <person name="Sheng Y."/>
            <person name="Liu T."/>
            <person name="Pan Y.S."/>
            <person name="Xia L.Y."/>
            <person name="Li J."/>
            <person name="Zhao F."/>
            <person name="Cao W.C."/>
        </authorList>
    </citation>
    <scope>NUCLEOTIDE SEQUENCE [LARGE SCALE GENOMIC DNA]</scope>
    <source>
        <strain evidence="2">HaeL-2018</strain>
    </source>
</reference>
<dbReference type="AlphaFoldDB" id="A0A9J6HDK9"/>
<comment type="caution">
    <text evidence="2">The sequence shown here is derived from an EMBL/GenBank/DDBJ whole genome shotgun (WGS) entry which is preliminary data.</text>
</comment>
<keyword evidence="3" id="KW-1185">Reference proteome</keyword>
<evidence type="ECO:0000313" key="2">
    <source>
        <dbReference type="EMBL" id="KAH9384968.1"/>
    </source>
</evidence>
<sequence>MRFINERFEEFRADIKGVRQKLTEAKNETLELQKEITRVARQPNEVKMELVELKQYSTGGRT</sequence>
<keyword evidence="1" id="KW-0175">Coiled coil</keyword>
<dbReference type="EMBL" id="JABSTR010003560">
    <property type="protein sequence ID" value="KAH9384968.1"/>
    <property type="molecule type" value="Genomic_DNA"/>
</dbReference>
<dbReference type="Proteomes" id="UP000821853">
    <property type="component" value="Unassembled WGS sequence"/>
</dbReference>
<protein>
    <submittedName>
        <fullName evidence="2">Uncharacterized protein</fullName>
    </submittedName>
</protein>
<gene>
    <name evidence="2" type="ORF">HPB48_027000</name>
</gene>
<proteinExistence type="predicted"/>
<accession>A0A9J6HDK9</accession>